<dbReference type="PROSITE" id="PS50850">
    <property type="entry name" value="MFS"/>
    <property type="match status" value="1"/>
</dbReference>
<feature type="transmembrane region" description="Helical" evidence="7">
    <location>
        <begin position="161"/>
        <end position="184"/>
    </location>
</feature>
<evidence type="ECO:0000256" key="5">
    <source>
        <dbReference type="ARBA" id="ARBA00023136"/>
    </source>
</evidence>
<dbReference type="GO" id="GO:0005886">
    <property type="term" value="C:plasma membrane"/>
    <property type="evidence" value="ECO:0007669"/>
    <property type="project" value="TreeGrafter"/>
</dbReference>
<feature type="transmembrane region" description="Helical" evidence="7">
    <location>
        <begin position="342"/>
        <end position="360"/>
    </location>
</feature>
<dbReference type="GO" id="GO:0000329">
    <property type="term" value="C:fungal-type vacuole membrane"/>
    <property type="evidence" value="ECO:0007669"/>
    <property type="project" value="TreeGrafter"/>
</dbReference>
<feature type="domain" description="Major facilitator superfamily (MFS) profile" evidence="8">
    <location>
        <begin position="39"/>
        <end position="528"/>
    </location>
</feature>
<feature type="region of interest" description="Disordered" evidence="6">
    <location>
        <begin position="528"/>
        <end position="592"/>
    </location>
</feature>
<feature type="transmembrane region" description="Helical" evidence="7">
    <location>
        <begin position="107"/>
        <end position="123"/>
    </location>
</feature>
<feature type="compositionally biased region" description="Low complexity" evidence="6">
    <location>
        <begin position="547"/>
        <end position="560"/>
    </location>
</feature>
<evidence type="ECO:0000256" key="7">
    <source>
        <dbReference type="SAM" id="Phobius"/>
    </source>
</evidence>
<dbReference type="Proteomes" id="UP000724874">
    <property type="component" value="Unassembled WGS sequence"/>
</dbReference>
<dbReference type="GO" id="GO:0015174">
    <property type="term" value="F:basic amino acid transmembrane transporter activity"/>
    <property type="evidence" value="ECO:0007669"/>
    <property type="project" value="TreeGrafter"/>
</dbReference>
<dbReference type="SUPFAM" id="SSF103473">
    <property type="entry name" value="MFS general substrate transporter"/>
    <property type="match status" value="1"/>
</dbReference>
<evidence type="ECO:0000313" key="9">
    <source>
        <dbReference type="EMBL" id="KAF8891127.1"/>
    </source>
</evidence>
<keyword evidence="10" id="KW-1185">Reference proteome</keyword>
<dbReference type="InterPro" id="IPR036259">
    <property type="entry name" value="MFS_trans_sf"/>
</dbReference>
<dbReference type="EMBL" id="JADNYJ010000073">
    <property type="protein sequence ID" value="KAF8891127.1"/>
    <property type="molecule type" value="Genomic_DNA"/>
</dbReference>
<dbReference type="Gene3D" id="1.20.1720.10">
    <property type="entry name" value="Multidrug resistance protein D"/>
    <property type="match status" value="1"/>
</dbReference>
<dbReference type="PANTHER" id="PTHR23501:SF191">
    <property type="entry name" value="VACUOLAR BASIC AMINO ACID TRANSPORTER 4"/>
    <property type="match status" value="1"/>
</dbReference>
<keyword evidence="4 7" id="KW-1133">Transmembrane helix</keyword>
<keyword evidence="3 7" id="KW-0812">Transmembrane</keyword>
<dbReference type="GO" id="GO:0012505">
    <property type="term" value="C:endomembrane system"/>
    <property type="evidence" value="ECO:0007669"/>
    <property type="project" value="UniProtKB-SubCell"/>
</dbReference>
<feature type="transmembrane region" description="Helical" evidence="7">
    <location>
        <begin position="232"/>
        <end position="251"/>
    </location>
</feature>
<feature type="region of interest" description="Disordered" evidence="6">
    <location>
        <begin position="1"/>
        <end position="31"/>
    </location>
</feature>
<evidence type="ECO:0000313" key="10">
    <source>
        <dbReference type="Proteomes" id="UP000724874"/>
    </source>
</evidence>
<evidence type="ECO:0000256" key="6">
    <source>
        <dbReference type="SAM" id="MobiDB-lite"/>
    </source>
</evidence>
<dbReference type="Pfam" id="PF07690">
    <property type="entry name" value="MFS_1"/>
    <property type="match status" value="1"/>
</dbReference>
<accession>A0A9P5NLL6</accession>
<feature type="transmembrane region" description="Helical" evidence="7">
    <location>
        <begin position="129"/>
        <end position="149"/>
    </location>
</feature>
<gene>
    <name evidence="9" type="ORF">CPB84DRAFT_1816303</name>
</gene>
<feature type="compositionally biased region" description="Polar residues" evidence="6">
    <location>
        <begin position="11"/>
        <end position="24"/>
    </location>
</feature>
<comment type="caution">
    <text evidence="9">The sequence shown here is derived from an EMBL/GenBank/DDBJ whole genome shotgun (WGS) entry which is preliminary data.</text>
</comment>
<organism evidence="9 10">
    <name type="scientific">Gymnopilus junonius</name>
    <name type="common">Spectacular rustgill mushroom</name>
    <name type="synonym">Gymnopilus spectabilis subsp. junonius</name>
    <dbReference type="NCBI Taxonomy" id="109634"/>
    <lineage>
        <taxon>Eukaryota</taxon>
        <taxon>Fungi</taxon>
        <taxon>Dikarya</taxon>
        <taxon>Basidiomycota</taxon>
        <taxon>Agaricomycotina</taxon>
        <taxon>Agaricomycetes</taxon>
        <taxon>Agaricomycetidae</taxon>
        <taxon>Agaricales</taxon>
        <taxon>Agaricineae</taxon>
        <taxon>Hymenogastraceae</taxon>
        <taxon>Gymnopilus</taxon>
    </lineage>
</organism>
<feature type="transmembrane region" description="Helical" evidence="7">
    <location>
        <begin position="299"/>
        <end position="322"/>
    </location>
</feature>
<dbReference type="OrthoDB" id="3437016at2759"/>
<dbReference type="InterPro" id="IPR011701">
    <property type="entry name" value="MFS"/>
</dbReference>
<evidence type="ECO:0000256" key="3">
    <source>
        <dbReference type="ARBA" id="ARBA00022692"/>
    </source>
</evidence>
<name>A0A9P5NLL6_GYMJU</name>
<evidence type="ECO:0000256" key="4">
    <source>
        <dbReference type="ARBA" id="ARBA00022989"/>
    </source>
</evidence>
<feature type="transmembrane region" description="Helical" evidence="7">
    <location>
        <begin position="76"/>
        <end position="95"/>
    </location>
</feature>
<feature type="transmembrane region" description="Helical" evidence="7">
    <location>
        <begin position="41"/>
        <end position="64"/>
    </location>
</feature>
<sequence length="612" mass="66924">MSEREPLLPQRQESQENAEVTVNGTDERPLGPLEISRSTRYGILAGLWTATFLSTLVPTMLPMISSEFNKSNEASWLGTSYLLATCTFTPLYGRLCNVLGRKGANQTAVLFAGLGVLMCGLSSNMEMLILARFFSGIGGGGVFTTSSIIVSDMYSIRSRGLTQGIASVFNGLGLGLGGPIGGLITDWLGWRWAFLIQIPIFFVSYFLTSWNLNYVTEGAGKSTTEVLKRIDYLGSGTLLLAVGSTLLFLSARYNESLPWSNSSVIATVTCAGVFAIAFIIVELFIAPEPVLARFLLKQNIPILVGCSNFLVAMCNFSVMYFFPMWFQTVPMTNASMAGLHLLPNSLSMSTGSMFAGWVMHKTGRYKTINLIFGMFPFIGASLIYHIREDSGPLQSWLSIIPLGFGNAVVLQTMLIALLVHVPEDAMAIATGFGQLWRGIGQVGGVAISSAIFQSNLEAELRQRIHTPDAEELIKRIRHSARLLSSLPPEIQRHARDSYDISLKKVFFFASCSTLLAYLVRLPIPDKELEHRPRRGPGEPAPKPSIPSEPSSSTISVAASPFASDDEDEDIVAADQPRKRGPPHRRLSTYESAEEVLGDLENNRIANTGRQRL</sequence>
<dbReference type="Gene3D" id="1.20.1250.20">
    <property type="entry name" value="MFS general substrate transporter like domains"/>
    <property type="match status" value="1"/>
</dbReference>
<feature type="transmembrane region" description="Helical" evidence="7">
    <location>
        <begin position="398"/>
        <end position="419"/>
    </location>
</feature>
<keyword evidence="2" id="KW-0813">Transport</keyword>
<evidence type="ECO:0000256" key="2">
    <source>
        <dbReference type="ARBA" id="ARBA00022448"/>
    </source>
</evidence>
<feature type="transmembrane region" description="Helical" evidence="7">
    <location>
        <begin position="190"/>
        <end position="212"/>
    </location>
</feature>
<proteinExistence type="predicted"/>
<reference evidence="9" key="1">
    <citation type="submission" date="2020-11" db="EMBL/GenBank/DDBJ databases">
        <authorList>
            <consortium name="DOE Joint Genome Institute"/>
            <person name="Ahrendt S."/>
            <person name="Riley R."/>
            <person name="Andreopoulos W."/>
            <person name="LaButti K."/>
            <person name="Pangilinan J."/>
            <person name="Ruiz-duenas F.J."/>
            <person name="Barrasa J.M."/>
            <person name="Sanchez-Garcia M."/>
            <person name="Camarero S."/>
            <person name="Miyauchi S."/>
            <person name="Serrano A."/>
            <person name="Linde D."/>
            <person name="Babiker R."/>
            <person name="Drula E."/>
            <person name="Ayuso-Fernandez I."/>
            <person name="Pacheco R."/>
            <person name="Padilla G."/>
            <person name="Ferreira P."/>
            <person name="Barriuso J."/>
            <person name="Kellner H."/>
            <person name="Castanera R."/>
            <person name="Alfaro M."/>
            <person name="Ramirez L."/>
            <person name="Pisabarro A.G."/>
            <person name="Kuo A."/>
            <person name="Tritt A."/>
            <person name="Lipzen A."/>
            <person name="He G."/>
            <person name="Yan M."/>
            <person name="Ng V."/>
            <person name="Cullen D."/>
            <person name="Martin F."/>
            <person name="Rosso M.-N."/>
            <person name="Henrissat B."/>
            <person name="Hibbett D."/>
            <person name="Martinez A.T."/>
            <person name="Grigoriev I.V."/>
        </authorList>
    </citation>
    <scope>NUCLEOTIDE SEQUENCE</scope>
    <source>
        <strain evidence="9">AH 44721</strain>
    </source>
</reference>
<feature type="transmembrane region" description="Helical" evidence="7">
    <location>
        <begin position="367"/>
        <end position="386"/>
    </location>
</feature>
<protein>
    <submittedName>
        <fullName evidence="9">Vacuolar amino acid permease</fullName>
    </submittedName>
</protein>
<evidence type="ECO:0000259" key="8">
    <source>
        <dbReference type="PROSITE" id="PS50850"/>
    </source>
</evidence>
<keyword evidence="5 7" id="KW-0472">Membrane</keyword>
<evidence type="ECO:0000256" key="1">
    <source>
        <dbReference type="ARBA" id="ARBA00004127"/>
    </source>
</evidence>
<dbReference type="InterPro" id="IPR020846">
    <property type="entry name" value="MFS_dom"/>
</dbReference>
<feature type="transmembrane region" description="Helical" evidence="7">
    <location>
        <begin position="263"/>
        <end position="287"/>
    </location>
</feature>
<dbReference type="PANTHER" id="PTHR23501">
    <property type="entry name" value="MAJOR FACILITATOR SUPERFAMILY"/>
    <property type="match status" value="1"/>
</dbReference>
<dbReference type="AlphaFoldDB" id="A0A9P5NLL6"/>
<comment type="subcellular location">
    <subcellularLocation>
        <location evidence="1">Endomembrane system</location>
        <topology evidence="1">Multi-pass membrane protein</topology>
    </subcellularLocation>
</comment>